<dbReference type="EMBL" id="MT141516">
    <property type="protein sequence ID" value="QJA64256.1"/>
    <property type="molecule type" value="Genomic_DNA"/>
</dbReference>
<reference evidence="2" key="1">
    <citation type="submission" date="2020-03" db="EMBL/GenBank/DDBJ databases">
        <title>The deep terrestrial virosphere.</title>
        <authorList>
            <person name="Holmfeldt K."/>
            <person name="Nilsson E."/>
            <person name="Simone D."/>
            <person name="Lopez-Fernandez M."/>
            <person name="Wu X."/>
            <person name="de Brujin I."/>
            <person name="Lundin D."/>
            <person name="Andersson A."/>
            <person name="Bertilsson S."/>
            <person name="Dopson M."/>
        </authorList>
    </citation>
    <scope>NUCLEOTIDE SEQUENCE</scope>
    <source>
        <strain evidence="2">MM415B00526</strain>
    </source>
</reference>
<accession>A0A6M3J304</accession>
<dbReference type="SUPFAM" id="SSF56563">
    <property type="entry name" value="Major capsid protein gp5"/>
    <property type="match status" value="1"/>
</dbReference>
<sequence length="332" mass="36545">MLSKAVYQQLDTNYIMKDVYDWLYEEDSGILAAMPSVTVQGNGIKYNVETTDPLGAWVDTGDVIPENAGTFTQRSAAIYQLIGDIDVDKFVIATNSTQNPELVEIKRKTRALMRQWQEALIWGQTTTSSSTKQPKGLVRLLVELESEATVDLDGVVNSQVIANHATSGTITLDNLERTMDQVKLGCNAIVLSRVARRAINTLCRAAGILFQSEKDAFNHNIESYNGAKFYLNDHMDNNIPDNNGSSVLTIASHAHATTWASGYDNTIVLCMRLAEDGVCQIMAPGGSLHKEKPFTPDNKNAWRHRFIAYPGFACYNKFALAGLTGVVTLSNT</sequence>
<proteinExistence type="predicted"/>
<gene>
    <name evidence="2" type="ORF">MM415B00526_0019</name>
</gene>
<evidence type="ECO:0000313" key="2">
    <source>
        <dbReference type="EMBL" id="QJA64256.1"/>
    </source>
</evidence>
<name>A0A6M3J304_9ZZZZ</name>
<protein>
    <submittedName>
        <fullName evidence="2">Putative capsid protein</fullName>
    </submittedName>
</protein>
<dbReference type="Pfam" id="PF05065">
    <property type="entry name" value="Phage_capsid"/>
    <property type="match status" value="1"/>
</dbReference>
<organism evidence="2">
    <name type="scientific">viral metagenome</name>
    <dbReference type="NCBI Taxonomy" id="1070528"/>
    <lineage>
        <taxon>unclassified sequences</taxon>
        <taxon>metagenomes</taxon>
        <taxon>organismal metagenomes</taxon>
    </lineage>
</organism>
<feature type="domain" description="Phage capsid-like C-terminal" evidence="1">
    <location>
        <begin position="25"/>
        <end position="242"/>
    </location>
</feature>
<dbReference type="InterPro" id="IPR054612">
    <property type="entry name" value="Phage_capsid-like_C"/>
</dbReference>
<evidence type="ECO:0000259" key="1">
    <source>
        <dbReference type="Pfam" id="PF05065"/>
    </source>
</evidence>
<dbReference type="AlphaFoldDB" id="A0A6M3J304"/>